<evidence type="ECO:0000313" key="17">
    <source>
        <dbReference type="Proteomes" id="UP000184335"/>
    </source>
</evidence>
<dbReference type="AlphaFoldDB" id="A0A1M6EMY2"/>
<dbReference type="Gene3D" id="1.10.1670.10">
    <property type="entry name" value="Helix-hairpin-Helix base-excision DNA repair enzymes (C-terminal)"/>
    <property type="match status" value="1"/>
</dbReference>
<dbReference type="Pfam" id="PF00633">
    <property type="entry name" value="HHH"/>
    <property type="match status" value="1"/>
</dbReference>
<comment type="similarity">
    <text evidence="4">Belongs to the Nth/MutY family.</text>
</comment>
<dbReference type="RefSeq" id="WP_073179521.1">
    <property type="nucleotide sequence ID" value="NZ_FQYI01000005.1"/>
</dbReference>
<evidence type="ECO:0000256" key="14">
    <source>
        <dbReference type="ARBA" id="ARBA00023295"/>
    </source>
</evidence>
<evidence type="ECO:0000256" key="2">
    <source>
        <dbReference type="ARBA" id="ARBA00001966"/>
    </source>
</evidence>
<dbReference type="InterPro" id="IPR044298">
    <property type="entry name" value="MIG/MutY"/>
</dbReference>
<keyword evidence="10" id="KW-0378">Hydrolase</keyword>
<evidence type="ECO:0000259" key="15">
    <source>
        <dbReference type="SMART" id="SM00478"/>
    </source>
</evidence>
<dbReference type="FunFam" id="1.10.340.30:FF:000002">
    <property type="entry name" value="Adenine DNA glycosylase"/>
    <property type="match status" value="1"/>
</dbReference>
<evidence type="ECO:0000256" key="4">
    <source>
        <dbReference type="ARBA" id="ARBA00008343"/>
    </source>
</evidence>
<dbReference type="SUPFAM" id="SSF48150">
    <property type="entry name" value="DNA-glycosylase"/>
    <property type="match status" value="1"/>
</dbReference>
<evidence type="ECO:0000256" key="6">
    <source>
        <dbReference type="ARBA" id="ARBA00022023"/>
    </source>
</evidence>
<keyword evidence="8" id="KW-0479">Metal-binding</keyword>
<dbReference type="InterPro" id="IPR003265">
    <property type="entry name" value="HhH-GPD_domain"/>
</dbReference>
<dbReference type="InterPro" id="IPR004035">
    <property type="entry name" value="Endouclease-III_FeS-bd_BS"/>
</dbReference>
<keyword evidence="7" id="KW-0004">4Fe-4S</keyword>
<dbReference type="Gene3D" id="1.10.340.30">
    <property type="entry name" value="Hypothetical protein, domain 2"/>
    <property type="match status" value="1"/>
</dbReference>
<organism evidence="16 17">
    <name type="scientific">Cruoricaptor ignavus</name>
    <dbReference type="NCBI Taxonomy" id="1118202"/>
    <lineage>
        <taxon>Bacteria</taxon>
        <taxon>Pseudomonadati</taxon>
        <taxon>Bacteroidota</taxon>
        <taxon>Flavobacteriia</taxon>
        <taxon>Flavobacteriales</taxon>
        <taxon>Weeksellaceae</taxon>
        <taxon>Cruoricaptor</taxon>
    </lineage>
</organism>
<dbReference type="GO" id="GO:0032357">
    <property type="term" value="F:oxidized purine DNA binding"/>
    <property type="evidence" value="ECO:0007669"/>
    <property type="project" value="TreeGrafter"/>
</dbReference>
<feature type="domain" description="HhH-GPD" evidence="15">
    <location>
        <begin position="39"/>
        <end position="190"/>
    </location>
</feature>
<accession>A0A1M6EMY2</accession>
<dbReference type="InterPro" id="IPR011257">
    <property type="entry name" value="DNA_glycosylase"/>
</dbReference>
<dbReference type="EMBL" id="FQYI01000005">
    <property type="protein sequence ID" value="SHI86658.1"/>
    <property type="molecule type" value="Genomic_DNA"/>
</dbReference>
<dbReference type="CDD" id="cd00056">
    <property type="entry name" value="ENDO3c"/>
    <property type="match status" value="1"/>
</dbReference>
<dbReference type="PROSITE" id="PS00764">
    <property type="entry name" value="ENDONUCLEASE_III_1"/>
    <property type="match status" value="1"/>
</dbReference>
<dbReference type="GO" id="GO:0006284">
    <property type="term" value="P:base-excision repair"/>
    <property type="evidence" value="ECO:0007669"/>
    <property type="project" value="InterPro"/>
</dbReference>
<dbReference type="SMART" id="SM00478">
    <property type="entry name" value="ENDO3c"/>
    <property type="match status" value="1"/>
</dbReference>
<keyword evidence="13" id="KW-0234">DNA repair</keyword>
<sequence>MNFNLEAGCRLLQWYAENARDLPWRSTDDPYKIWISEIILQQTRVEQGRQHYLNFIEKFPTAESLANADTDEVLLSWKGLGYYSRAMNLHTAAKQLVNDFGGNFPDNFNEILKLKGVGRYTAAAIASIAFGEDIPAVDGNFYRVLSRFFADDFDVSRSAAHGYFSELAKMLMPPGLAGDFNQAVMDLGSGICRPRKPLCRECPLEEGCAAAGTGTAELYPKKTKKVRKTELALGYAFVEWRGSFLIRRRGTDFIWKNLYEFPAEVPESFQKYSESSFLINHQLTHRSLRITINHYKIPDEHLFRRYAAQGGFLITDLEGSARKSFPQPLQRFIGEIFSG</sequence>
<dbReference type="InterPro" id="IPR005760">
    <property type="entry name" value="A/G_AdeGlyc_MutY"/>
</dbReference>
<dbReference type="GO" id="GO:0046872">
    <property type="term" value="F:metal ion binding"/>
    <property type="evidence" value="ECO:0007669"/>
    <property type="project" value="UniProtKB-KW"/>
</dbReference>
<evidence type="ECO:0000256" key="7">
    <source>
        <dbReference type="ARBA" id="ARBA00022485"/>
    </source>
</evidence>
<dbReference type="GO" id="GO:0034039">
    <property type="term" value="F:8-oxo-7,8-dihydroguanine DNA N-glycosylase activity"/>
    <property type="evidence" value="ECO:0007669"/>
    <property type="project" value="TreeGrafter"/>
</dbReference>
<dbReference type="NCBIfam" id="TIGR01084">
    <property type="entry name" value="mutY"/>
    <property type="match status" value="1"/>
</dbReference>
<name>A0A1M6EMY2_9FLAO</name>
<evidence type="ECO:0000256" key="12">
    <source>
        <dbReference type="ARBA" id="ARBA00023014"/>
    </source>
</evidence>
<keyword evidence="17" id="KW-1185">Reference proteome</keyword>
<dbReference type="Proteomes" id="UP000184335">
    <property type="component" value="Unassembled WGS sequence"/>
</dbReference>
<keyword evidence="11" id="KW-0408">Iron</keyword>
<gene>
    <name evidence="16" type="ORF">SAMN05443429_105157</name>
</gene>
<protein>
    <recommendedName>
        <fullName evidence="6">Adenine DNA glycosylase</fullName>
        <ecNumber evidence="5">3.2.2.31</ecNumber>
    </recommendedName>
</protein>
<dbReference type="GO" id="GO:0035485">
    <property type="term" value="F:adenine/guanine mispair binding"/>
    <property type="evidence" value="ECO:0007669"/>
    <property type="project" value="TreeGrafter"/>
</dbReference>
<dbReference type="InterPro" id="IPR003651">
    <property type="entry name" value="Endonuclease3_FeS-loop_motif"/>
</dbReference>
<evidence type="ECO:0000313" key="16">
    <source>
        <dbReference type="EMBL" id="SHI86658.1"/>
    </source>
</evidence>
<reference evidence="16 17" key="1">
    <citation type="submission" date="2016-11" db="EMBL/GenBank/DDBJ databases">
        <authorList>
            <person name="Jaros S."/>
            <person name="Januszkiewicz K."/>
            <person name="Wedrychowicz H."/>
        </authorList>
    </citation>
    <scope>NUCLEOTIDE SEQUENCE [LARGE SCALE GENOMIC DNA]</scope>
    <source>
        <strain evidence="16 17">DSM 25479</strain>
    </source>
</reference>
<dbReference type="InterPro" id="IPR000445">
    <property type="entry name" value="HhH_motif"/>
</dbReference>
<keyword evidence="14" id="KW-0326">Glycosidase</keyword>
<dbReference type="InterPro" id="IPR023170">
    <property type="entry name" value="HhH_base_excis_C"/>
</dbReference>
<keyword evidence="9" id="KW-0227">DNA damage</keyword>
<dbReference type="OrthoDB" id="9802365at2"/>
<comment type="function">
    <text evidence="3">Adenine glycosylase active on G-A mispairs. MutY also corrects error-prone DNA synthesis past GO lesions which are due to the oxidatively damaged form of guanine: 7,8-dihydro-8-oxoguanine (8-oxo-dGTP).</text>
</comment>
<evidence type="ECO:0000256" key="5">
    <source>
        <dbReference type="ARBA" id="ARBA00012045"/>
    </source>
</evidence>
<comment type="cofactor">
    <cofactor evidence="2">
        <name>[4Fe-4S] cluster</name>
        <dbReference type="ChEBI" id="CHEBI:49883"/>
    </cofactor>
</comment>
<evidence type="ECO:0000256" key="11">
    <source>
        <dbReference type="ARBA" id="ARBA00023004"/>
    </source>
</evidence>
<dbReference type="GO" id="GO:0000701">
    <property type="term" value="F:purine-specific mismatch base pair DNA N-glycosylase activity"/>
    <property type="evidence" value="ECO:0007669"/>
    <property type="project" value="UniProtKB-EC"/>
</dbReference>
<dbReference type="GO" id="GO:0006298">
    <property type="term" value="P:mismatch repair"/>
    <property type="evidence" value="ECO:0007669"/>
    <property type="project" value="TreeGrafter"/>
</dbReference>
<dbReference type="EC" id="3.2.2.31" evidence="5"/>
<evidence type="ECO:0000256" key="1">
    <source>
        <dbReference type="ARBA" id="ARBA00000843"/>
    </source>
</evidence>
<dbReference type="GO" id="GO:0051539">
    <property type="term" value="F:4 iron, 4 sulfur cluster binding"/>
    <property type="evidence" value="ECO:0007669"/>
    <property type="project" value="UniProtKB-KW"/>
</dbReference>
<evidence type="ECO:0000256" key="10">
    <source>
        <dbReference type="ARBA" id="ARBA00022801"/>
    </source>
</evidence>
<dbReference type="STRING" id="1118202.SAMN05443429_105157"/>
<comment type="catalytic activity">
    <reaction evidence="1">
        <text>Hydrolyzes free adenine bases from 7,8-dihydro-8-oxoguanine:adenine mismatched double-stranded DNA, leaving an apurinic site.</text>
        <dbReference type="EC" id="3.2.2.31"/>
    </reaction>
</comment>
<dbReference type="PANTHER" id="PTHR42944">
    <property type="entry name" value="ADENINE DNA GLYCOSYLASE"/>
    <property type="match status" value="1"/>
</dbReference>
<dbReference type="Pfam" id="PF00730">
    <property type="entry name" value="HhH-GPD"/>
    <property type="match status" value="1"/>
</dbReference>
<proteinExistence type="inferred from homology"/>
<dbReference type="SMART" id="SM00525">
    <property type="entry name" value="FES"/>
    <property type="match status" value="1"/>
</dbReference>
<evidence type="ECO:0000256" key="8">
    <source>
        <dbReference type="ARBA" id="ARBA00022723"/>
    </source>
</evidence>
<evidence type="ECO:0000256" key="13">
    <source>
        <dbReference type="ARBA" id="ARBA00023204"/>
    </source>
</evidence>
<evidence type="ECO:0000256" key="9">
    <source>
        <dbReference type="ARBA" id="ARBA00022763"/>
    </source>
</evidence>
<evidence type="ECO:0000256" key="3">
    <source>
        <dbReference type="ARBA" id="ARBA00002933"/>
    </source>
</evidence>
<dbReference type="PANTHER" id="PTHR42944:SF1">
    <property type="entry name" value="ADENINE DNA GLYCOSYLASE"/>
    <property type="match status" value="1"/>
</dbReference>
<keyword evidence="12" id="KW-0411">Iron-sulfur</keyword>